<dbReference type="InterPro" id="IPR039768">
    <property type="entry name" value="Nmd3"/>
</dbReference>
<reference evidence="2 3" key="1">
    <citation type="journal article" date="2016" name="Genome Announc.">
        <title>Draft Genome Sequence of the Rumen Methanogen Methanobrevibacter olleyae YLM1.</title>
        <authorList>
            <person name="Kelly W.J."/>
            <person name="Li D."/>
            <person name="Lambie S.C."/>
            <person name="Cox F."/>
            <person name="Attwood G.T."/>
            <person name="Altermann E."/>
            <person name="Leahy S.C."/>
        </authorList>
    </citation>
    <scope>NUCLEOTIDE SEQUENCE [LARGE SCALE GENOMIC DNA]</scope>
    <source>
        <strain evidence="2 3">YLM1</strain>
    </source>
</reference>
<dbReference type="EMBL" id="CP014265">
    <property type="protein sequence ID" value="AMK14810.1"/>
    <property type="molecule type" value="Genomic_DNA"/>
</dbReference>
<keyword evidence="3" id="KW-1185">Reference proteome</keyword>
<dbReference type="GO" id="GO:0043023">
    <property type="term" value="F:ribosomal large subunit binding"/>
    <property type="evidence" value="ECO:0007669"/>
    <property type="project" value="InterPro"/>
</dbReference>
<protein>
    <submittedName>
        <fullName evidence="2">NMD3 family protein</fullName>
    </submittedName>
</protein>
<evidence type="ECO:0000313" key="3">
    <source>
        <dbReference type="Proteomes" id="UP000066376"/>
    </source>
</evidence>
<dbReference type="PATRIC" id="fig|294671.3.peg.251"/>
<dbReference type="InterPro" id="IPR012340">
    <property type="entry name" value="NA-bd_OB-fold"/>
</dbReference>
<evidence type="ECO:0000313" key="2">
    <source>
        <dbReference type="EMBL" id="AMK14810.1"/>
    </source>
</evidence>
<accession>A0A126QXE5</accession>
<feature type="domain" description="Nmd3 N-terminal" evidence="1">
    <location>
        <begin position="3"/>
        <end position="237"/>
    </location>
</feature>
<dbReference type="KEGG" id="mol:YLM1_0250"/>
<proteinExistence type="predicted"/>
<dbReference type="GO" id="GO:0005737">
    <property type="term" value="C:cytoplasm"/>
    <property type="evidence" value="ECO:0007669"/>
    <property type="project" value="TreeGrafter"/>
</dbReference>
<dbReference type="STRING" id="294671.YLM1_0250"/>
<dbReference type="Pfam" id="PF04981">
    <property type="entry name" value="NMD3"/>
    <property type="match status" value="1"/>
</dbReference>
<dbReference type="GeneID" id="28488550"/>
<dbReference type="Gene3D" id="2.40.50.140">
    <property type="entry name" value="Nucleic acid-binding proteins"/>
    <property type="match status" value="1"/>
</dbReference>
<dbReference type="InterPro" id="IPR007064">
    <property type="entry name" value="Nmd3_N"/>
</dbReference>
<evidence type="ECO:0000259" key="1">
    <source>
        <dbReference type="Pfam" id="PF04981"/>
    </source>
</evidence>
<name>A0A126QXE5_METOL</name>
<dbReference type="PANTHER" id="PTHR12746:SF2">
    <property type="entry name" value="60S RIBOSOMAL EXPORT PROTEIN NMD3"/>
    <property type="match status" value="1"/>
</dbReference>
<dbReference type="PANTHER" id="PTHR12746">
    <property type="entry name" value="NONSENSE-MEDIATED MRNA DECAY PROTEIN 3"/>
    <property type="match status" value="1"/>
</dbReference>
<dbReference type="RefSeq" id="WP_067145538.1">
    <property type="nucleotide sequence ID" value="NZ_CP014265.1"/>
</dbReference>
<gene>
    <name evidence="2" type="ORF">YLM1_0250</name>
</gene>
<dbReference type="Proteomes" id="UP000066376">
    <property type="component" value="Chromosome"/>
</dbReference>
<sequence>MFCPECGATDVEMIDGICKNCFLKKFQLIEIPENITVTICKHCNAKLEEGKWKDEYLIEDEIIYRALERNITIADLAENEEIELEIEQMRGTIAECYVEAVASVLGEDVIETHSPNVKINYSVCPDCSKRNAGYYEAVIQLRADDRELKEEEIEKSEEIIHRTLEKQFKKDKLAYIPQVSKLKEGNDYYIGSLKSSKKIVEHLKGEFGGTTKESPRLISEDKSTGKGLYRIWISIRLPKFLKGDFVKYNEKIYQINDIDGNRIQVINLDTGDKIALKWREYDSIEKMEDLNGLQKAIITAKSPKSIQILDPDDYSPIDLEMNEKLENYNIGEEIDVIKIEGKIFIV</sequence>
<organism evidence="2 3">
    <name type="scientific">Methanobrevibacter olleyae</name>
    <dbReference type="NCBI Taxonomy" id="294671"/>
    <lineage>
        <taxon>Archaea</taxon>
        <taxon>Methanobacteriati</taxon>
        <taxon>Methanobacteriota</taxon>
        <taxon>Methanomada group</taxon>
        <taxon>Methanobacteria</taxon>
        <taxon>Methanobacteriales</taxon>
        <taxon>Methanobacteriaceae</taxon>
        <taxon>Methanobrevibacter</taxon>
    </lineage>
</organism>
<reference evidence="3" key="2">
    <citation type="submission" date="2016-02" db="EMBL/GenBank/DDBJ databases">
        <title>The draft genome sequence of the rumen methanogen Methanobrevibacter olleyae YLM1.</title>
        <authorList>
            <consortium name="New Zealand Agricultural Greenhouse Gas Research Centre/Pastoral Greenhouse Gas Research Consortium"/>
            <person name="Kelly W.J."/>
            <person name="Li D."/>
            <person name="Lambie S.C."/>
            <person name="Attwood G.T."/>
            <person name="Altermann E."/>
            <person name="Leahy S.C."/>
        </authorList>
    </citation>
    <scope>NUCLEOTIDE SEQUENCE [LARGE SCALE GENOMIC DNA]</scope>
    <source>
        <strain evidence="3">YLM1</strain>
    </source>
</reference>
<dbReference type="AlphaFoldDB" id="A0A126QXE5"/>